<reference evidence="3 4" key="1">
    <citation type="journal article" date="2018" name="G3 (Bethesda)">
        <title>Phylogenetic and Phylogenomic Definition of Rhizopus Species.</title>
        <authorList>
            <person name="Gryganskyi A.P."/>
            <person name="Golan J."/>
            <person name="Dolatabadi S."/>
            <person name="Mondo S."/>
            <person name="Robb S."/>
            <person name="Idnurm A."/>
            <person name="Muszewska A."/>
            <person name="Steczkiewicz K."/>
            <person name="Masonjones S."/>
            <person name="Liao H.L."/>
            <person name="Gajdeczka M.T."/>
            <person name="Anike F."/>
            <person name="Vuek A."/>
            <person name="Anishchenko I.M."/>
            <person name="Voigt K."/>
            <person name="de Hoog G.S."/>
            <person name="Smith M.E."/>
            <person name="Heitman J."/>
            <person name="Vilgalys R."/>
            <person name="Stajich J.E."/>
        </authorList>
    </citation>
    <scope>NUCLEOTIDE SEQUENCE [LARGE SCALE GENOMIC DNA]</scope>
    <source>
        <strain evidence="3 4">CBS 357.93</strain>
    </source>
</reference>
<feature type="region of interest" description="Disordered" evidence="1">
    <location>
        <begin position="122"/>
        <end position="167"/>
    </location>
</feature>
<dbReference type="OrthoDB" id="2281791at2759"/>
<dbReference type="AlphaFoldDB" id="A0A367JSQ4"/>
<keyword evidence="4" id="KW-1185">Reference proteome</keyword>
<evidence type="ECO:0000256" key="2">
    <source>
        <dbReference type="SAM" id="SignalP"/>
    </source>
</evidence>
<name>A0A367JSQ4_RHIAZ</name>
<dbReference type="EMBL" id="PJQL01000757">
    <property type="protein sequence ID" value="RCH92973.1"/>
    <property type="molecule type" value="Genomic_DNA"/>
</dbReference>
<feature type="chain" id="PRO_5016843002" evidence="2">
    <location>
        <begin position="23"/>
        <end position="167"/>
    </location>
</feature>
<feature type="compositionally biased region" description="Polar residues" evidence="1">
    <location>
        <begin position="127"/>
        <end position="140"/>
    </location>
</feature>
<comment type="caution">
    <text evidence="3">The sequence shown here is derived from an EMBL/GenBank/DDBJ whole genome shotgun (WGS) entry which is preliminary data.</text>
</comment>
<organism evidence="3 4">
    <name type="scientific">Rhizopus azygosporus</name>
    <name type="common">Rhizopus microsporus var. azygosporus</name>
    <dbReference type="NCBI Taxonomy" id="86630"/>
    <lineage>
        <taxon>Eukaryota</taxon>
        <taxon>Fungi</taxon>
        <taxon>Fungi incertae sedis</taxon>
        <taxon>Mucoromycota</taxon>
        <taxon>Mucoromycotina</taxon>
        <taxon>Mucoromycetes</taxon>
        <taxon>Mucorales</taxon>
        <taxon>Mucorineae</taxon>
        <taxon>Rhizopodaceae</taxon>
        <taxon>Rhizopus</taxon>
    </lineage>
</organism>
<proteinExistence type="predicted"/>
<evidence type="ECO:0000313" key="3">
    <source>
        <dbReference type="EMBL" id="RCH92973.1"/>
    </source>
</evidence>
<dbReference type="Proteomes" id="UP000252139">
    <property type="component" value="Unassembled WGS sequence"/>
</dbReference>
<protein>
    <submittedName>
        <fullName evidence="3">Uncharacterized protein</fullName>
    </submittedName>
</protein>
<feature type="signal peptide" evidence="2">
    <location>
        <begin position="1"/>
        <end position="22"/>
    </location>
</feature>
<accession>A0A367JSQ4</accession>
<sequence length="167" mass="17402">MHLKFLLSIAVVITSLNQNVNGKPVLNRIKVQKRNICSQAQIAAGTCILSSNPAGTYAASLPLGQPGTNGQYASAPVSYASPPVYTPPDVGGMASNFVSSANGVSQSTGSLLPALPKLPDFPALPTLPNQGPTSPVTNTLLPPPKKGDEDDDDDDDDDDDEDDDDEE</sequence>
<evidence type="ECO:0000313" key="4">
    <source>
        <dbReference type="Proteomes" id="UP000252139"/>
    </source>
</evidence>
<feature type="compositionally biased region" description="Acidic residues" evidence="1">
    <location>
        <begin position="149"/>
        <end position="167"/>
    </location>
</feature>
<keyword evidence="2" id="KW-0732">Signal</keyword>
<gene>
    <name evidence="3" type="ORF">CU097_010912</name>
</gene>
<evidence type="ECO:0000256" key="1">
    <source>
        <dbReference type="SAM" id="MobiDB-lite"/>
    </source>
</evidence>